<dbReference type="Proteomes" id="UP000823633">
    <property type="component" value="Unassembled WGS sequence"/>
</dbReference>
<reference evidence="1" key="1">
    <citation type="submission" date="2020-10" db="EMBL/GenBank/DDBJ databases">
        <authorList>
            <person name="Gilroy R."/>
        </authorList>
    </citation>
    <scope>NUCLEOTIDE SEQUENCE</scope>
    <source>
        <strain evidence="1">11167</strain>
    </source>
</reference>
<dbReference type="InterPro" id="IPR018321">
    <property type="entry name" value="Glucosamine6P_isomerase_CS"/>
</dbReference>
<dbReference type="InterPro" id="IPR037171">
    <property type="entry name" value="NagB/RpiA_transferase-like"/>
</dbReference>
<reference evidence="1" key="2">
    <citation type="journal article" date="2021" name="PeerJ">
        <title>Extensive microbial diversity within the chicken gut microbiome revealed by metagenomics and culture.</title>
        <authorList>
            <person name="Gilroy R."/>
            <person name="Ravi A."/>
            <person name="Getino M."/>
            <person name="Pursley I."/>
            <person name="Horton D.L."/>
            <person name="Alikhan N.F."/>
            <person name="Baker D."/>
            <person name="Gharbi K."/>
            <person name="Hall N."/>
            <person name="Watson M."/>
            <person name="Adriaenssens E.M."/>
            <person name="Foster-Nyarko E."/>
            <person name="Jarju S."/>
            <person name="Secka A."/>
            <person name="Antonio M."/>
            <person name="Oren A."/>
            <person name="Chaudhuri R.R."/>
            <person name="La Ragione R."/>
            <person name="Hildebrand F."/>
            <person name="Pallen M.J."/>
        </authorList>
    </citation>
    <scope>NUCLEOTIDE SEQUENCE</scope>
    <source>
        <strain evidence="1">11167</strain>
    </source>
</reference>
<proteinExistence type="predicted"/>
<dbReference type="PANTHER" id="PTHR42892">
    <property type="entry name" value="GLUCOSAMINE-6-PHOSPHATE DEAMINASE-LIKE PROTEIN BT_0258-RELATED"/>
    <property type="match status" value="1"/>
</dbReference>
<dbReference type="SUPFAM" id="SSF100950">
    <property type="entry name" value="NagB/RpiA/CoA transferase-like"/>
    <property type="match status" value="1"/>
</dbReference>
<evidence type="ECO:0000313" key="1">
    <source>
        <dbReference type="EMBL" id="MBO8444025.1"/>
    </source>
</evidence>
<dbReference type="GO" id="GO:0016853">
    <property type="term" value="F:isomerase activity"/>
    <property type="evidence" value="ECO:0007669"/>
    <property type="project" value="UniProtKB-KW"/>
</dbReference>
<sequence>MERKYYSYTKERLCEGRIPTRVMDDSQAVFRAMAQEMADTIEENGRKGDRSVLIVPVGPVGQYPHFVQLVKERRISLKDCWIINMDEYLGDDGKWIDPSSPLSFRGFMEHSLYSQLPEELNVPASQRIFPDPADPGKVTRLIEELGKVDLCLGGIGINGHLAFNEAEEVDADTFATRVTRVIDISRETRCANAIGDLGGAIDAMPRKAVTIGMREILSARKVRLGVFRTWHRAVVRQAIFDEPSGHFPVTLLQKHPDAQIYINDVASEVAF</sequence>
<dbReference type="EMBL" id="JADIMU010000067">
    <property type="protein sequence ID" value="MBO8444025.1"/>
    <property type="molecule type" value="Genomic_DNA"/>
</dbReference>
<name>A0A9D9EC13_9SPIR</name>
<dbReference type="PROSITE" id="PS01161">
    <property type="entry name" value="GLC_GALNAC_ISOMERASE"/>
    <property type="match status" value="1"/>
</dbReference>
<dbReference type="InterPro" id="IPR052960">
    <property type="entry name" value="GlcN6P_deaminase-like"/>
</dbReference>
<dbReference type="PANTHER" id="PTHR42892:SF1">
    <property type="entry name" value="GLUCOSAMINE-6-PHOSPHATE ISOMERASE"/>
    <property type="match status" value="1"/>
</dbReference>
<gene>
    <name evidence="1" type="ORF">IAC42_09785</name>
</gene>
<comment type="caution">
    <text evidence="1">The sequence shown here is derived from an EMBL/GenBank/DDBJ whole genome shotgun (WGS) entry which is preliminary data.</text>
</comment>
<dbReference type="GO" id="GO:0004342">
    <property type="term" value="F:glucosamine-6-phosphate deaminase activity"/>
    <property type="evidence" value="ECO:0007669"/>
    <property type="project" value="InterPro"/>
</dbReference>
<protein>
    <submittedName>
        <fullName evidence="1">Glucosamine-6-phosphate isomerase</fullName>
    </submittedName>
</protein>
<organism evidence="1 2">
    <name type="scientific">Candidatus Aphodenecus pullistercoris</name>
    <dbReference type="NCBI Taxonomy" id="2840669"/>
    <lineage>
        <taxon>Bacteria</taxon>
        <taxon>Pseudomonadati</taxon>
        <taxon>Spirochaetota</taxon>
        <taxon>Spirochaetia</taxon>
        <taxon>Spirochaetales</taxon>
        <taxon>Candidatus Aphodenecus</taxon>
    </lineage>
</organism>
<dbReference type="GO" id="GO:0006044">
    <property type="term" value="P:N-acetylglucosamine metabolic process"/>
    <property type="evidence" value="ECO:0007669"/>
    <property type="project" value="InterPro"/>
</dbReference>
<dbReference type="AlphaFoldDB" id="A0A9D9EC13"/>
<accession>A0A9D9EC13</accession>
<evidence type="ECO:0000313" key="2">
    <source>
        <dbReference type="Proteomes" id="UP000823633"/>
    </source>
</evidence>
<keyword evidence="1" id="KW-0413">Isomerase</keyword>
<dbReference type="Gene3D" id="3.40.50.1360">
    <property type="match status" value="1"/>
</dbReference>